<keyword evidence="2" id="KW-1185">Reference proteome</keyword>
<reference evidence="1" key="1">
    <citation type="submission" date="2021-05" db="EMBL/GenBank/DDBJ databases">
        <authorList>
            <person name="Pan Q."/>
            <person name="Jouanno E."/>
            <person name="Zahm M."/>
            <person name="Klopp C."/>
            <person name="Cabau C."/>
            <person name="Louis A."/>
            <person name="Berthelot C."/>
            <person name="Parey E."/>
            <person name="Roest Crollius H."/>
            <person name="Montfort J."/>
            <person name="Robinson-Rechavi M."/>
            <person name="Bouchez O."/>
            <person name="Lampietro C."/>
            <person name="Lopez Roques C."/>
            <person name="Donnadieu C."/>
            <person name="Postlethwait J."/>
            <person name="Bobe J."/>
            <person name="Dillon D."/>
            <person name="Chandos A."/>
            <person name="von Hippel F."/>
            <person name="Guiguen Y."/>
        </authorList>
    </citation>
    <scope>NUCLEOTIDE SEQUENCE</scope>
    <source>
        <strain evidence="1">YG-Jan2019</strain>
    </source>
</reference>
<dbReference type="EMBL" id="CM055754">
    <property type="protein sequence ID" value="KAJ7990820.1"/>
    <property type="molecule type" value="Genomic_DNA"/>
</dbReference>
<dbReference type="Proteomes" id="UP001157502">
    <property type="component" value="Chromosome 27"/>
</dbReference>
<evidence type="ECO:0000313" key="2">
    <source>
        <dbReference type="Proteomes" id="UP001157502"/>
    </source>
</evidence>
<name>A0ACC2FHH2_DALPE</name>
<proteinExistence type="predicted"/>
<sequence>MFVLQWLFCSCQTYRYPPVRMTEEPEPKKVRLSESDLKTLTRDELCERWKKEDAYVQMLEAKYAELNSNDVTGLRESEEKLKLQQQEAARRENILVMRLATKEQEMQECTTQIQYLKQAQQPNVAQLRSTLVDPGVNLFFLKMKSELEENKDKLEQAQNELSAWKFTPDSQTGKKLMAKCRMLIQENQELGRQISQGRVAQLEAELALQKKYSEELKSSQDELNDFIIQLDEEVEGMQSTILVLQQQLRETRLQLNQRGEDSIPLSAPTSAPLDHHLKPEKNDCVTGLVNANGPGNTSPSNRTGDPCPSPFLEAKTCVDTEQDHESLPSPSRSGTDSNLSRHSRTVTNQLSEGYYETVDSPTGSETSDTQHSIDSDSNQDTREVKLVTRIRSGKGCRTAGSSQAPNGLNVTM</sequence>
<evidence type="ECO:0000313" key="1">
    <source>
        <dbReference type="EMBL" id="KAJ7990820.1"/>
    </source>
</evidence>
<gene>
    <name evidence="1" type="ORF">DPEC_G00290880</name>
</gene>
<accession>A0ACC2FHH2</accession>
<protein>
    <submittedName>
        <fullName evidence="1">Uncharacterized protein</fullName>
    </submittedName>
</protein>
<organism evidence="1 2">
    <name type="scientific">Dallia pectoralis</name>
    <name type="common">Alaska blackfish</name>
    <dbReference type="NCBI Taxonomy" id="75939"/>
    <lineage>
        <taxon>Eukaryota</taxon>
        <taxon>Metazoa</taxon>
        <taxon>Chordata</taxon>
        <taxon>Craniata</taxon>
        <taxon>Vertebrata</taxon>
        <taxon>Euteleostomi</taxon>
        <taxon>Actinopterygii</taxon>
        <taxon>Neopterygii</taxon>
        <taxon>Teleostei</taxon>
        <taxon>Protacanthopterygii</taxon>
        <taxon>Esociformes</taxon>
        <taxon>Umbridae</taxon>
        <taxon>Dallia</taxon>
    </lineage>
</organism>
<comment type="caution">
    <text evidence="1">The sequence shown here is derived from an EMBL/GenBank/DDBJ whole genome shotgun (WGS) entry which is preliminary data.</text>
</comment>